<dbReference type="SUPFAM" id="SSF143847">
    <property type="entry name" value="XisI-like"/>
    <property type="match status" value="1"/>
</dbReference>
<protein>
    <recommendedName>
        <fullName evidence="3">XisI protein</fullName>
    </recommendedName>
</protein>
<evidence type="ECO:0000313" key="1">
    <source>
        <dbReference type="EMBL" id="OKH20205.1"/>
    </source>
</evidence>
<sequence length="67" mass="8329">MFVILKFIVDRNNSHYRLITMGWEGKRRVHSCFVHLEIIDDKIWIQRERINSFLKKTIIFNRNEFFD</sequence>
<dbReference type="InterPro" id="IPR035943">
    <property type="entry name" value="XisI-like_sf"/>
</dbReference>
<proteinExistence type="predicted"/>
<organism evidence="1 2">
    <name type="scientific">Hydrococcus rivularis NIES-593</name>
    <dbReference type="NCBI Taxonomy" id="1921803"/>
    <lineage>
        <taxon>Bacteria</taxon>
        <taxon>Bacillati</taxon>
        <taxon>Cyanobacteriota</taxon>
        <taxon>Cyanophyceae</taxon>
        <taxon>Pleurocapsales</taxon>
        <taxon>Hydrococcaceae</taxon>
        <taxon>Hydrococcus</taxon>
    </lineage>
</organism>
<comment type="caution">
    <text evidence="1">The sequence shown here is derived from an EMBL/GenBank/DDBJ whole genome shotgun (WGS) entry which is preliminary data.</text>
</comment>
<reference evidence="1 2" key="1">
    <citation type="submission" date="2016-11" db="EMBL/GenBank/DDBJ databases">
        <title>Draft Genome Sequences of Nine Cyanobacterial Strains from Diverse Habitats.</title>
        <authorList>
            <person name="Zhu T."/>
            <person name="Hou S."/>
            <person name="Lu X."/>
            <person name="Hess W.R."/>
        </authorList>
    </citation>
    <scope>NUCLEOTIDE SEQUENCE [LARGE SCALE GENOMIC DNA]</scope>
    <source>
        <strain evidence="1 2">NIES-593</strain>
    </source>
</reference>
<dbReference type="EMBL" id="MRCB01000033">
    <property type="protein sequence ID" value="OKH20205.1"/>
    <property type="molecule type" value="Genomic_DNA"/>
</dbReference>
<dbReference type="Gene3D" id="3.30.310.110">
    <property type="entry name" value="XisI-like"/>
    <property type="match status" value="1"/>
</dbReference>
<dbReference type="RefSeq" id="WP_073601193.1">
    <property type="nucleotide sequence ID" value="NZ_MRCB01000033.1"/>
</dbReference>
<gene>
    <name evidence="1" type="ORF">NIES593_19600</name>
</gene>
<name>A0A1U7H9J5_9CYAN</name>
<dbReference type="InterPro" id="IPR014968">
    <property type="entry name" value="XisI"/>
</dbReference>
<accession>A0A1U7H9J5</accession>
<dbReference type="AlphaFoldDB" id="A0A1U7H9J5"/>
<evidence type="ECO:0008006" key="3">
    <source>
        <dbReference type="Google" id="ProtNLM"/>
    </source>
</evidence>
<dbReference type="STRING" id="1921803.NIES593_19600"/>
<dbReference type="Pfam" id="PF08869">
    <property type="entry name" value="XisI"/>
    <property type="match status" value="1"/>
</dbReference>
<dbReference type="Proteomes" id="UP000186868">
    <property type="component" value="Unassembled WGS sequence"/>
</dbReference>
<evidence type="ECO:0000313" key="2">
    <source>
        <dbReference type="Proteomes" id="UP000186868"/>
    </source>
</evidence>
<keyword evidence="2" id="KW-1185">Reference proteome</keyword>